<dbReference type="SUPFAM" id="SSF50969">
    <property type="entry name" value="YVTN repeat-like/Quinoprotein amine dehydrogenase"/>
    <property type="match status" value="1"/>
</dbReference>
<dbReference type="PANTHER" id="PTHR43308:SF5">
    <property type="entry name" value="S-LAYER PROTEIN _ PEPTIDOGLYCAN ENDO-BETA-N-ACETYLGLUCOSAMINIDASE"/>
    <property type="match status" value="1"/>
</dbReference>
<dbReference type="EMBL" id="JAVDQH010000028">
    <property type="protein sequence ID" value="MDR6246419.1"/>
    <property type="molecule type" value="Genomic_DNA"/>
</dbReference>
<protein>
    <submittedName>
        <fullName evidence="3">DUF971 family protein</fullName>
    </submittedName>
</protein>
<dbReference type="InterPro" id="IPR038480">
    <property type="entry name" value="YuaB-like_sf"/>
</dbReference>
<feature type="domain" description="SLH" evidence="2">
    <location>
        <begin position="2765"/>
        <end position="2824"/>
    </location>
</feature>
<dbReference type="InterPro" id="IPR011044">
    <property type="entry name" value="Quino_amine_DH_bsu"/>
</dbReference>
<dbReference type="InterPro" id="IPR034650">
    <property type="entry name" value="YuaB-like"/>
</dbReference>
<evidence type="ECO:0000256" key="1">
    <source>
        <dbReference type="SAM" id="MobiDB-lite"/>
    </source>
</evidence>
<dbReference type="Pfam" id="PF00395">
    <property type="entry name" value="SLH"/>
    <property type="match status" value="3"/>
</dbReference>
<dbReference type="PROSITE" id="PS50890">
    <property type="entry name" value="PUA"/>
    <property type="match status" value="1"/>
</dbReference>
<dbReference type="Pfam" id="PF17735">
    <property type="entry name" value="BslA"/>
    <property type="match status" value="1"/>
</dbReference>
<evidence type="ECO:0000259" key="2">
    <source>
        <dbReference type="PROSITE" id="PS51272"/>
    </source>
</evidence>
<reference evidence="3 4" key="1">
    <citation type="submission" date="2023-07" db="EMBL/GenBank/DDBJ databases">
        <title>Genomic Encyclopedia of Type Strains, Phase IV (KMG-IV): sequencing the most valuable type-strain genomes for metagenomic binning, comparative biology and taxonomic classification.</title>
        <authorList>
            <person name="Goeker M."/>
        </authorList>
    </citation>
    <scope>NUCLEOTIDE SEQUENCE [LARGE SCALE GENOMIC DNA]</scope>
    <source>
        <strain evidence="3 4">DSM 22170</strain>
    </source>
</reference>
<gene>
    <name evidence="3" type="ORF">JOC58_004352</name>
</gene>
<accession>A0ABU1J4I0</accession>
<dbReference type="PANTHER" id="PTHR43308">
    <property type="entry name" value="OUTER MEMBRANE PROTEIN ALPHA-RELATED"/>
    <property type="match status" value="1"/>
</dbReference>
<dbReference type="InterPro" id="IPR051465">
    <property type="entry name" value="Cell_Envelope_Struct_Comp"/>
</dbReference>
<dbReference type="PROSITE" id="PS50194">
    <property type="entry name" value="FILAMIN_REPEAT"/>
    <property type="match status" value="1"/>
</dbReference>
<organism evidence="3 4">
    <name type="scientific">Paenibacillus hunanensis</name>
    <dbReference type="NCBI Taxonomy" id="539262"/>
    <lineage>
        <taxon>Bacteria</taxon>
        <taxon>Bacillati</taxon>
        <taxon>Bacillota</taxon>
        <taxon>Bacilli</taxon>
        <taxon>Bacillales</taxon>
        <taxon>Paenibacillaceae</taxon>
        <taxon>Paenibacillus</taxon>
    </lineage>
</organism>
<evidence type="ECO:0000313" key="3">
    <source>
        <dbReference type="EMBL" id="MDR6246419.1"/>
    </source>
</evidence>
<comment type="caution">
    <text evidence="3">The sequence shown here is derived from an EMBL/GenBank/DDBJ whole genome shotgun (WGS) entry which is preliminary data.</text>
</comment>
<feature type="domain" description="SLH" evidence="2">
    <location>
        <begin position="2831"/>
        <end position="2894"/>
    </location>
</feature>
<dbReference type="PROSITE" id="PS51272">
    <property type="entry name" value="SLH"/>
    <property type="match status" value="3"/>
</dbReference>
<dbReference type="InterPro" id="IPR001119">
    <property type="entry name" value="SLH_dom"/>
</dbReference>
<evidence type="ECO:0000313" key="4">
    <source>
        <dbReference type="Proteomes" id="UP001185028"/>
    </source>
</evidence>
<feature type="domain" description="SLH" evidence="2">
    <location>
        <begin position="2701"/>
        <end position="2764"/>
    </location>
</feature>
<name>A0ABU1J4I0_9BACL</name>
<dbReference type="Proteomes" id="UP001185028">
    <property type="component" value="Unassembled WGS sequence"/>
</dbReference>
<proteinExistence type="predicted"/>
<dbReference type="InterPro" id="IPR017868">
    <property type="entry name" value="Filamin/ABP280_repeat-like"/>
</dbReference>
<feature type="compositionally biased region" description="Low complexity" evidence="1">
    <location>
        <begin position="2649"/>
        <end position="2687"/>
    </location>
</feature>
<feature type="region of interest" description="Disordered" evidence="1">
    <location>
        <begin position="2613"/>
        <end position="2692"/>
    </location>
</feature>
<dbReference type="Gene3D" id="2.60.40.3490">
    <property type="match status" value="1"/>
</dbReference>
<dbReference type="RefSeq" id="WP_188778390.1">
    <property type="nucleotide sequence ID" value="NZ_BMMB01000017.1"/>
</dbReference>
<sequence>MRKKGYSFLILLLVISLIWPSIPKQANAAGGLGISSANGQNVAGQTATVTLTYEPGIAINLIGSVIISLPAGFTATTADQFNGVNIPSNSISSDGRTVTLSSLLSLNLGASNTFTLNNKVLPAAGSYTFTAYTRNVLNVTIGESTQQNNFTILAATPAPTIAQVSVSNQISGSSTITVTGQNPSDTITVYNSSNQAIGTGTANASGTATVTATLIPAGGTLSVSAKRGTAESSRTSVTYGAAVLSAIPTSSITIANNYGSQDTVTVNNISEGDLVTIYSGSTSIGTATANASGTAVVSTTLNAEGGTINVSRTRSSVESAYNAVTYSAEVVPPIATANVSINNAYGGASTVTVNNLKVGSIVTVSSDNTILATGTAVNTSLTLPVVLTPAGGSLSVSVKEGLLQSATTTVNYPSITVPAILASNITVTNNAGNTDSVAVSGQVQGDTVTVYDSTGVLGTGTVSAQGTVTVPVTLTPLGGSVNVSVTHQGVVSPATAVAYLAEVIPPLNSSQVSLSSIVNGSLNVTVNGLTSGNIVKVYGNGTVLGTATATGTGTVTIPVAANAQGGSLSLSVTQNNIESTTISIPYGAITVPAVNVANVTVTNNSGNNDTVRVTGQTAGNTIRVYGNGSLLGSGTVASNGEVTINVALNPLGGTVGISVTDQGVESLVVPVAYPAEVVPPVATASVNVGNNSGNADNVIVSGLQAGDIIKVYGNASLLGTGTVATGGTSVNIPVTLIPLGGNVNVTLTRNGVESVPTVVTYAAEVVAAINPANVNITNEINVSSVIDVTSLQPNDIVRVYADGTLLDTQTANGQGVVQLNATLSPTGGAVSLVVERNGVLSLPVLVNYGAVLIPNIPAANVTPQNNYGDSDTVTVTGVDEGLTVTIYEDNEVLGSATVPASGTVTIDLTLTPTGGTVYATAKYLGIESDPVAVNYGREVVPPIDAALVTVANNTGGSDTVSFVSLVSGDLITVYKDGAVLGTGTVSAAGTVVINATLTPQGGTIAVTRQHNGIESAPTSIPYNSEPGPVLDPASIDVTNATGSNDMIDVTGLEPGDTIRVVDANDTVVGTGIANASGVVMFQVTLLPEGGALTFVLTRDQLDSDPVQVNYPAEQPAPANPPVAVVDSINADIGTVTVTNLQPGTVANVYDDDDTLLGTAPADGTGKATISFKFLKAQGKLFVRAFANGVETTVLTFDYQDIEVESTPGIVSAALTSISGSQGTVTVTGAQPGDILKVYGPNNVVLGTGTADTNGQALIVFTFPTADGDLRVTSTTNGTETDLVNLPYSGVDIPATPTPAAALSNINNDQGTVTATGLQSGDVVTVYGPNNVVLGTANVGSDGQAVVTFSFPTSDGALTVTSTRNGTETNIVVLPYSGVTLPATPTPVAALSGINGAQGVVTVTGVAVGQRVRVYSDTNVQLAEITADGNGAAVLPFTFPTTAGELSVRTVSNGTETEIAVLPYSNITLPVANPTAALTDITGAQGTVEVSDAQPGDVIKVYGPGNTVLGTAVANGSGQATVVFTFTAADGDLNVTYTRNGTETAIITLPYSGVDIPATPQPAAVITNINSNQGTITATGIDPGETVTVYDDNNAVLGTGVAAANGEAVISFTFPTADGTLTVVANVNGVETEIAALPYSGIVIPTTPTPVASISSVNGDEGVVTVTGVTPGQMVRVYSDANVQLAEVTANGSGAAVLNVTFPNASGELSVRTVANGTETEIATLPYSDIVIPAPTPTADLTDINGAQGTVTVTNAQSGDVIKVYGPNNELLGTQSVGTNGEATVVFTFTTADGDLTVTYTRGGTETNIVTLPYSGVDIPTTPQPTAIISDIDGADGTVTVTNVAAGQTVRVYSDANVQLAEETANASGTAVLNFTFPSANGELSVRTVANGTETEIGTLPYSGIVIPTPTPTADLTDINGAQGTVTVTNAQSGDVIKVYGPNNELLGTQSVGTNGEATVNFTFTTADGDLTVTYTRGGTETTITTLPYSGVDIPTTPQPTAIISDINGDDGTVTVTNVTAGQTVRVYSDANVQLAEETANAGGTAVLNFTFPNANGELSVRTVANGTETEIGTLPYSGIVIPAPTPTADLTDINGAQGTVTVTNAQPADVIKVYGPNNELLGTQSVGTNGEATVVFTFTTADGDLTVTYTRGGTETTITTLPYSGVDVPTTPQPTATISDINGDEGTVTVSNVAAGQTVRVYSDANVQLAEETADANGTAVLNFTFPNANGELSVRTVANGTETEIATLPYSGIVIPTPTPTAEITNVNGDAGTVTVTNVAAGQTVRVYSDANVQLAEETADANGTAVLNFTFPNANGELSVRTVANGTETEIATLPYSGIVIPTPTPTADLTDINGAQGTVTVTDAQPGDVINVYGPNNELLGTQTANANGEATINFTFTTADGDLTVTYTRGGTETTITTLPYSGVDIPTTPEPTPAAELGAVNGSQGSVTVSNVAANQVVRVYGANNTLLAEGTADANGALQLTFTFPTANGTLSVRTVSNGTETEIASLPYSGANAPTTPGNPDSPEATLINTQGNQGTVRVNGVLTGDTVTVQSDVYGQGTVQLGTVTVTADGFVDVPVQFPETSGQVVVILNRNGTSTNIATISYNTQNNGGGTNNDNNVPAGRIPGQLGLGPEFTNGGAAAGTGTPEPAGETDSPATTTPATEPTDNTVGAAAGEGTAAGETEDADKLITLKSTNVADFSDTAGHWAQADIARLHRLGILNGVGNNKYDPNATLTRAQFAQMINNLLQLSPDGTKADYSDIRNSAWYNNAIQAVTTVGVSNGYTDGTYKPNRKISREEMAHILLNTMRYVDPDDSFGTDTNQVLNKFKDQSKVGNWARSDLASAITEKLFKGRANGELDPKASTTRAEAAATISRLIDQLSENFKID</sequence>
<keyword evidence="4" id="KW-1185">Reference proteome</keyword>